<evidence type="ECO:0000256" key="3">
    <source>
        <dbReference type="ARBA" id="ARBA00022692"/>
    </source>
</evidence>
<dbReference type="Pfam" id="PF13515">
    <property type="entry name" value="FUSC_2"/>
    <property type="match status" value="1"/>
</dbReference>
<sequence length="813" mass="85416">MSGRGRLAVEVRDLRDRVVASDPGLAHLRRGIGAVVAVGTTAAVEALVVRVIGAPSRSALLAIMLGAVIAMTLATSVRENDRRVAGVTIALGAVAAAVGATVGVVTAQVHVVGLVAFTIVSFVAVWMRRFGPRWFALGFVGWQAFFFSLFLDPPVAALPLMGISVLVATAWVALLMATVLHIDPAGELRATVTALRARARAAVSAAIEVLDDPDDLGAVRAMRGQLIGLSEVSLLLDGQLSRPHALPAGLSAGFVRRWVVDVEIGMDELCGAVLELARARGEGEPPPEPVLREVREVLASLGWEEGRRALGLAQRLRTTTYGGVAAARRVGAASVLLLETVDQWDHPALRGDASDEVLDDADDAEDADDGGDAPRGADDRDGGEGGDDHDTTRTRGRGRYRGRHEAPRPAGRTRPGTAEPEFEPVVTLFSGNLPGTAPLAERTHESEGVSRWSPSRWRLTTRQAVQAAVAAGLSIVLGELISPQRYYWAVIASFIAFTGTATTSETIRKSIGRIVGTLAGLVAAVGLAALSSGSSTLSFGLLLVCVFLAFYLQTLSNTALTFFITLMLGQLYALLHTFSDQLLLLRLAETAVGAVVGIGVSLVVLPSGSRATLKVARQSFLTSLGATLDACADRLAGRADHPDLIALVVQAGADARQVVRTHRALTRGRVFGAGREQLRRRISVLGSADAVARTLAARVEATPLPVEPGHVELAEACRLVADEARRLAALPTLVTGPPRGEHDGQVLARVGALLDAAPPDEATERLRPLVRRLADTLALLVPRTDPVRSGSTAATSGGRAPDPQPGRTVAERA</sequence>
<reference evidence="10 11" key="1">
    <citation type="submission" date="2019-06" db="EMBL/GenBank/DDBJ databases">
        <title>Sequencing the genomes of 1000 actinobacteria strains.</title>
        <authorList>
            <person name="Klenk H.-P."/>
        </authorList>
    </citation>
    <scope>NUCLEOTIDE SEQUENCE [LARGE SCALE GENOMIC DNA]</scope>
    <source>
        <strain evidence="10 11">DSM 18607</strain>
    </source>
</reference>
<evidence type="ECO:0000259" key="9">
    <source>
        <dbReference type="Pfam" id="PF13515"/>
    </source>
</evidence>
<evidence type="ECO:0000313" key="11">
    <source>
        <dbReference type="Proteomes" id="UP000317893"/>
    </source>
</evidence>
<dbReference type="Proteomes" id="UP000317893">
    <property type="component" value="Unassembled WGS sequence"/>
</dbReference>
<keyword evidence="4 8" id="KW-1133">Transmembrane helix</keyword>
<comment type="subcellular location">
    <subcellularLocation>
        <location evidence="1">Cell membrane</location>
        <topology evidence="1">Multi-pass membrane protein</topology>
    </subcellularLocation>
</comment>
<feature type="region of interest" description="Disordered" evidence="7">
    <location>
        <begin position="348"/>
        <end position="420"/>
    </location>
</feature>
<dbReference type="EMBL" id="VFMN01000001">
    <property type="protein sequence ID" value="TQJ10266.1"/>
    <property type="molecule type" value="Genomic_DNA"/>
</dbReference>
<proteinExistence type="inferred from homology"/>
<evidence type="ECO:0000256" key="7">
    <source>
        <dbReference type="SAM" id="MobiDB-lite"/>
    </source>
</evidence>
<keyword evidence="11" id="KW-1185">Reference proteome</keyword>
<comment type="similarity">
    <text evidence="6">Belongs to the YccS/YhfK family.</text>
</comment>
<feature type="domain" description="Integral membrane bound transporter" evidence="9">
    <location>
        <begin position="473"/>
        <end position="598"/>
    </location>
</feature>
<dbReference type="PANTHER" id="PTHR30509:SF9">
    <property type="entry name" value="MULTIDRUG RESISTANCE PROTEIN MDTO"/>
    <property type="match status" value="1"/>
</dbReference>
<organism evidence="10 11">
    <name type="scientific">Lapillicoccus jejuensis</name>
    <dbReference type="NCBI Taxonomy" id="402171"/>
    <lineage>
        <taxon>Bacteria</taxon>
        <taxon>Bacillati</taxon>
        <taxon>Actinomycetota</taxon>
        <taxon>Actinomycetes</taxon>
        <taxon>Micrococcales</taxon>
        <taxon>Intrasporangiaceae</taxon>
        <taxon>Lapillicoccus</taxon>
    </lineage>
</organism>
<accession>A0A542E4R6</accession>
<feature type="transmembrane region" description="Helical" evidence="8">
    <location>
        <begin position="109"/>
        <end position="127"/>
    </location>
</feature>
<feature type="compositionally biased region" description="Acidic residues" evidence="7">
    <location>
        <begin position="354"/>
        <end position="371"/>
    </location>
</feature>
<dbReference type="AlphaFoldDB" id="A0A542E4R6"/>
<keyword evidence="2" id="KW-1003">Cell membrane</keyword>
<name>A0A542E4R6_9MICO</name>
<comment type="caution">
    <text evidence="10">The sequence shown here is derived from an EMBL/GenBank/DDBJ whole genome shotgun (WGS) entry which is preliminary data.</text>
</comment>
<feature type="transmembrane region" description="Helical" evidence="8">
    <location>
        <begin position="59"/>
        <end position="77"/>
    </location>
</feature>
<gene>
    <name evidence="10" type="ORF">FB458_3386</name>
</gene>
<dbReference type="InterPro" id="IPR049453">
    <property type="entry name" value="Memb_transporter_dom"/>
</dbReference>
<feature type="transmembrane region" description="Helical" evidence="8">
    <location>
        <begin position="134"/>
        <end position="151"/>
    </location>
</feature>
<evidence type="ECO:0000256" key="1">
    <source>
        <dbReference type="ARBA" id="ARBA00004651"/>
    </source>
</evidence>
<evidence type="ECO:0000256" key="2">
    <source>
        <dbReference type="ARBA" id="ARBA00022475"/>
    </source>
</evidence>
<dbReference type="GO" id="GO:0005886">
    <property type="term" value="C:plasma membrane"/>
    <property type="evidence" value="ECO:0007669"/>
    <property type="project" value="UniProtKB-SubCell"/>
</dbReference>
<protein>
    <submittedName>
        <fullName evidence="10">Fusaric acid resistance family protein</fullName>
    </submittedName>
</protein>
<evidence type="ECO:0000256" key="6">
    <source>
        <dbReference type="ARBA" id="ARBA00043993"/>
    </source>
</evidence>
<feature type="compositionally biased region" description="Basic and acidic residues" evidence="7">
    <location>
        <begin position="375"/>
        <end position="393"/>
    </location>
</feature>
<evidence type="ECO:0000256" key="8">
    <source>
        <dbReference type="SAM" id="Phobius"/>
    </source>
</evidence>
<feature type="transmembrane region" description="Helical" evidence="8">
    <location>
        <begin position="584"/>
        <end position="605"/>
    </location>
</feature>
<feature type="transmembrane region" description="Helical" evidence="8">
    <location>
        <begin position="32"/>
        <end position="53"/>
    </location>
</feature>
<evidence type="ECO:0000256" key="5">
    <source>
        <dbReference type="ARBA" id="ARBA00023136"/>
    </source>
</evidence>
<evidence type="ECO:0000313" key="10">
    <source>
        <dbReference type="EMBL" id="TQJ10266.1"/>
    </source>
</evidence>
<feature type="transmembrane region" description="Helical" evidence="8">
    <location>
        <begin position="157"/>
        <end position="180"/>
    </location>
</feature>
<feature type="transmembrane region" description="Helical" evidence="8">
    <location>
        <begin position="84"/>
        <end position="103"/>
    </location>
</feature>
<evidence type="ECO:0000256" key="4">
    <source>
        <dbReference type="ARBA" id="ARBA00022989"/>
    </source>
</evidence>
<feature type="region of interest" description="Disordered" evidence="7">
    <location>
        <begin position="784"/>
        <end position="813"/>
    </location>
</feature>
<dbReference type="PANTHER" id="PTHR30509">
    <property type="entry name" value="P-HYDROXYBENZOIC ACID EFFLUX PUMP SUBUNIT-RELATED"/>
    <property type="match status" value="1"/>
</dbReference>
<keyword evidence="3 8" id="KW-0812">Transmembrane</keyword>
<keyword evidence="5 8" id="KW-0472">Membrane</keyword>
<feature type="transmembrane region" description="Helical" evidence="8">
    <location>
        <begin position="511"/>
        <end position="530"/>
    </location>
</feature>